<feature type="non-terminal residue" evidence="1">
    <location>
        <position position="1"/>
    </location>
</feature>
<dbReference type="Pfam" id="PF00245">
    <property type="entry name" value="Alk_phosphatase"/>
    <property type="match status" value="1"/>
</dbReference>
<dbReference type="Gene3D" id="3.40.720.10">
    <property type="entry name" value="Alkaline Phosphatase, subunit A"/>
    <property type="match status" value="1"/>
</dbReference>
<sequence length="107" mass="11506">KPSLDAEGNPYPTLGYINGPAAAKSEGEWEFRPGLLEIYPSLVAIGYPEPDGSTSYDETHGGEDVALYAVGYNSGLVGGVIEQNKIYNIIAEVLFNDAALRERSNKL</sequence>
<dbReference type="InterPro" id="IPR017850">
    <property type="entry name" value="Alkaline_phosphatase_core_sf"/>
</dbReference>
<name>A0A382S1Z5_9ZZZZ</name>
<organism evidence="1">
    <name type="scientific">marine metagenome</name>
    <dbReference type="NCBI Taxonomy" id="408172"/>
    <lineage>
        <taxon>unclassified sequences</taxon>
        <taxon>metagenomes</taxon>
        <taxon>ecological metagenomes</taxon>
    </lineage>
</organism>
<dbReference type="EMBL" id="UINC01125259">
    <property type="protein sequence ID" value="SVD02961.1"/>
    <property type="molecule type" value="Genomic_DNA"/>
</dbReference>
<protein>
    <recommendedName>
        <fullName evidence="2">Alkaline phosphatase</fullName>
    </recommendedName>
</protein>
<dbReference type="InterPro" id="IPR001952">
    <property type="entry name" value="Alkaline_phosphatase"/>
</dbReference>
<evidence type="ECO:0000313" key="1">
    <source>
        <dbReference type="EMBL" id="SVD02961.1"/>
    </source>
</evidence>
<gene>
    <name evidence="1" type="ORF">METZ01_LOCUS355815</name>
</gene>
<dbReference type="SUPFAM" id="SSF53649">
    <property type="entry name" value="Alkaline phosphatase-like"/>
    <property type="match status" value="1"/>
</dbReference>
<accession>A0A382S1Z5</accession>
<evidence type="ECO:0008006" key="2">
    <source>
        <dbReference type="Google" id="ProtNLM"/>
    </source>
</evidence>
<dbReference type="GO" id="GO:0016791">
    <property type="term" value="F:phosphatase activity"/>
    <property type="evidence" value="ECO:0007669"/>
    <property type="project" value="InterPro"/>
</dbReference>
<reference evidence="1" key="1">
    <citation type="submission" date="2018-05" db="EMBL/GenBank/DDBJ databases">
        <authorList>
            <person name="Lanie J.A."/>
            <person name="Ng W.-L."/>
            <person name="Kazmierczak K.M."/>
            <person name="Andrzejewski T.M."/>
            <person name="Davidsen T.M."/>
            <person name="Wayne K.J."/>
            <person name="Tettelin H."/>
            <person name="Glass J.I."/>
            <person name="Rusch D."/>
            <person name="Podicherti R."/>
            <person name="Tsui H.-C.T."/>
            <person name="Winkler M.E."/>
        </authorList>
    </citation>
    <scope>NUCLEOTIDE SEQUENCE</scope>
</reference>
<proteinExistence type="predicted"/>
<dbReference type="AlphaFoldDB" id="A0A382S1Z5"/>